<dbReference type="KEGG" id="cthd:CDO33_19350"/>
<reference evidence="1 2" key="1">
    <citation type="submission" date="2017-06" db="EMBL/GenBank/DDBJ databases">
        <title>Investigating the central metabolism of Clostridium thermosuccinogenes.</title>
        <authorList>
            <person name="Koendjbiharie J.G."/>
            <person name="van Kranenburg R."/>
        </authorList>
    </citation>
    <scope>NUCLEOTIDE SEQUENCE [LARGE SCALE GENOMIC DNA]</scope>
    <source>
        <strain evidence="1 2">DSM 5806</strain>
    </source>
</reference>
<accession>A0A2K2FJD9</accession>
<dbReference type="Proteomes" id="UP000236151">
    <property type="component" value="Unassembled WGS sequence"/>
</dbReference>
<name>A0A2K2FJD9_9CLOT</name>
<keyword evidence="2" id="KW-1185">Reference proteome</keyword>
<evidence type="ECO:0000313" key="2">
    <source>
        <dbReference type="Proteomes" id="UP000236151"/>
    </source>
</evidence>
<evidence type="ECO:0000313" key="1">
    <source>
        <dbReference type="EMBL" id="PNU00813.1"/>
    </source>
</evidence>
<dbReference type="AlphaFoldDB" id="A0A2K2FJD9"/>
<sequence>MDMNILRHINCAICIENLNAIQEQKIVDEIPIALGSETACMAGYLHDRFFINKWASNYRSKKKIYSVETEKARMNYGRDLAGKAGSLPYLFGLRCGQKYVILTCEKSGFMIHGLLHHK</sequence>
<organism evidence="1 2">
    <name type="scientific">Clostridium thermosuccinogenes</name>
    <dbReference type="NCBI Taxonomy" id="84032"/>
    <lineage>
        <taxon>Bacteria</taxon>
        <taxon>Bacillati</taxon>
        <taxon>Bacillota</taxon>
        <taxon>Clostridia</taxon>
        <taxon>Eubacteriales</taxon>
        <taxon>Clostridiaceae</taxon>
        <taxon>Clostridium</taxon>
    </lineage>
</organism>
<comment type="caution">
    <text evidence="1">The sequence shown here is derived from an EMBL/GenBank/DDBJ whole genome shotgun (WGS) entry which is preliminary data.</text>
</comment>
<dbReference type="EMBL" id="NIOJ01000006">
    <property type="protein sequence ID" value="PNU00813.1"/>
    <property type="molecule type" value="Genomic_DNA"/>
</dbReference>
<proteinExistence type="predicted"/>
<dbReference type="RefSeq" id="WP_103080429.1">
    <property type="nucleotide sequence ID" value="NZ_NIOJ01000006.1"/>
</dbReference>
<gene>
    <name evidence="1" type="ORF">CDQ84_03955</name>
</gene>
<protein>
    <submittedName>
        <fullName evidence="1">Uncharacterized protein</fullName>
    </submittedName>
</protein>